<keyword evidence="3" id="KW-1185">Reference proteome</keyword>
<sequence>MQHAIARGADKSFCPSEVARALADDWRPLMPRVRTCAVRLRLRATQQGAPVDPLTAQGPIRLSLAQDPD</sequence>
<evidence type="ECO:0000313" key="2">
    <source>
        <dbReference type="EMBL" id="PVA05904.1"/>
    </source>
</evidence>
<dbReference type="InterPro" id="IPR021660">
    <property type="entry name" value="DUF3253"/>
</dbReference>
<dbReference type="Pfam" id="PF11625">
    <property type="entry name" value="DUF3253"/>
    <property type="match status" value="1"/>
</dbReference>
<proteinExistence type="predicted"/>
<reference evidence="2 3" key="1">
    <citation type="submission" date="2018-04" db="EMBL/GenBank/DDBJ databases">
        <title>Pelagivirga bohaiensis gen. nov., sp. nov., a bacterium isolated from the Bohai Sea.</title>
        <authorList>
            <person name="Ji X."/>
        </authorList>
    </citation>
    <scope>NUCLEOTIDE SEQUENCE [LARGE SCALE GENOMIC DNA]</scope>
    <source>
        <strain evidence="2 3">BH-SD16</strain>
    </source>
</reference>
<dbReference type="AlphaFoldDB" id="A0A2T7FUR7"/>
<feature type="region of interest" description="Disordered" evidence="1">
    <location>
        <begin position="47"/>
        <end position="69"/>
    </location>
</feature>
<dbReference type="InterPro" id="IPR036388">
    <property type="entry name" value="WH-like_DNA-bd_sf"/>
</dbReference>
<dbReference type="Proteomes" id="UP000244817">
    <property type="component" value="Unassembled WGS sequence"/>
</dbReference>
<dbReference type="OrthoDB" id="7631458at2"/>
<comment type="caution">
    <text evidence="2">The sequence shown here is derived from an EMBL/GenBank/DDBJ whole genome shotgun (WGS) entry which is preliminary data.</text>
</comment>
<evidence type="ECO:0000313" key="3">
    <source>
        <dbReference type="Proteomes" id="UP000244817"/>
    </source>
</evidence>
<dbReference type="SUPFAM" id="SSF46785">
    <property type="entry name" value="Winged helix' DNA-binding domain"/>
    <property type="match status" value="1"/>
</dbReference>
<organism evidence="2 3">
    <name type="scientific">Thalassorhabdomicrobium marinisediminis</name>
    <dbReference type="NCBI Taxonomy" id="2170577"/>
    <lineage>
        <taxon>Bacteria</taxon>
        <taxon>Pseudomonadati</taxon>
        <taxon>Pseudomonadota</taxon>
        <taxon>Alphaproteobacteria</taxon>
        <taxon>Rhodobacterales</taxon>
        <taxon>Paracoccaceae</taxon>
        <taxon>Thalassorhabdomicrobium</taxon>
    </lineage>
</organism>
<dbReference type="InterPro" id="IPR036390">
    <property type="entry name" value="WH_DNA-bd_sf"/>
</dbReference>
<protein>
    <submittedName>
        <fullName evidence="2">DUF3253 domain-containing protein</fullName>
    </submittedName>
</protein>
<accession>A0A2T7FUR7</accession>
<dbReference type="Gene3D" id="1.10.10.10">
    <property type="entry name" value="Winged helix-like DNA-binding domain superfamily/Winged helix DNA-binding domain"/>
    <property type="match status" value="1"/>
</dbReference>
<gene>
    <name evidence="2" type="ORF">DC363_13465</name>
</gene>
<dbReference type="EMBL" id="QCYG01000008">
    <property type="protein sequence ID" value="PVA05904.1"/>
    <property type="molecule type" value="Genomic_DNA"/>
</dbReference>
<evidence type="ECO:0000256" key="1">
    <source>
        <dbReference type="SAM" id="MobiDB-lite"/>
    </source>
</evidence>
<name>A0A2T7FUR7_9RHOB</name>